<keyword evidence="3" id="KW-1185">Reference proteome</keyword>
<reference evidence="2 3" key="1">
    <citation type="submission" date="2024-09" db="EMBL/GenBank/DDBJ databases">
        <authorList>
            <person name="Sun Q."/>
            <person name="Mori K."/>
        </authorList>
    </citation>
    <scope>NUCLEOTIDE SEQUENCE [LARGE SCALE GENOMIC DNA]</scope>
    <source>
        <strain evidence="2 3">CCM 8677</strain>
    </source>
</reference>
<evidence type="ECO:0000313" key="3">
    <source>
        <dbReference type="Proteomes" id="UP001589844"/>
    </source>
</evidence>
<keyword evidence="1" id="KW-0472">Membrane</keyword>
<proteinExistence type="predicted"/>
<keyword evidence="1" id="KW-0812">Transmembrane</keyword>
<organism evidence="2 3">
    <name type="scientific">Undibacterium danionis</name>
    <dbReference type="NCBI Taxonomy" id="1812100"/>
    <lineage>
        <taxon>Bacteria</taxon>
        <taxon>Pseudomonadati</taxon>
        <taxon>Pseudomonadota</taxon>
        <taxon>Betaproteobacteria</taxon>
        <taxon>Burkholderiales</taxon>
        <taxon>Oxalobacteraceae</taxon>
        <taxon>Undibacterium</taxon>
    </lineage>
</organism>
<feature type="transmembrane region" description="Helical" evidence="1">
    <location>
        <begin position="71"/>
        <end position="92"/>
    </location>
</feature>
<accession>A0ABV6ID64</accession>
<dbReference type="Pfam" id="PF07332">
    <property type="entry name" value="Phage_holin_3_6"/>
    <property type="match status" value="1"/>
</dbReference>
<evidence type="ECO:0000256" key="1">
    <source>
        <dbReference type="SAM" id="Phobius"/>
    </source>
</evidence>
<gene>
    <name evidence="2" type="ORF">ACFFJH_06455</name>
</gene>
<dbReference type="InterPro" id="IPR009937">
    <property type="entry name" value="Phage_holin_3_6"/>
</dbReference>
<evidence type="ECO:0000313" key="2">
    <source>
        <dbReference type="EMBL" id="MFC0349440.1"/>
    </source>
</evidence>
<protein>
    <submittedName>
        <fullName evidence="2">Phage holin family protein</fullName>
    </submittedName>
</protein>
<keyword evidence="1" id="KW-1133">Transmembrane helix</keyword>
<dbReference type="Proteomes" id="UP001589844">
    <property type="component" value="Unassembled WGS sequence"/>
</dbReference>
<dbReference type="EMBL" id="JBHLXJ010000007">
    <property type="protein sequence ID" value="MFC0349440.1"/>
    <property type="molecule type" value="Genomic_DNA"/>
</dbReference>
<feature type="transmembrane region" description="Helical" evidence="1">
    <location>
        <begin position="40"/>
        <end position="65"/>
    </location>
</feature>
<name>A0ABV6ID64_9BURK</name>
<comment type="caution">
    <text evidence="2">The sequence shown here is derived from an EMBL/GenBank/DDBJ whole genome shotgun (WGS) entry which is preliminary data.</text>
</comment>
<dbReference type="RefSeq" id="WP_390211053.1">
    <property type="nucleotide sequence ID" value="NZ_JBHLXJ010000007.1"/>
</dbReference>
<sequence length="127" mass="14057">MAIADSLARFSATLIATLQTRLTLLSVEAEQSLARYTRHLLLSLIVLFFAGIAILLGVLLVLAAFWDSHRYSAIAGMMVGFFLLAGGLFWHLKTSIAQQPEFLALTIAELENDLQALRGRDTKQHQE</sequence>